<accession>A0A5C0UH86</accession>
<evidence type="ECO:0000256" key="1">
    <source>
        <dbReference type="ARBA" id="ARBA00004141"/>
    </source>
</evidence>
<evidence type="ECO:0000256" key="8">
    <source>
        <dbReference type="ARBA" id="ARBA00023136"/>
    </source>
</evidence>
<evidence type="ECO:0000313" key="12">
    <source>
        <dbReference type="EMBL" id="QEK39505.1"/>
    </source>
</evidence>
<dbReference type="PROSITE" id="PS00755">
    <property type="entry name" value="SECY_1"/>
    <property type="match status" value="1"/>
</dbReference>
<proteinExistence type="inferred from homology"/>
<dbReference type="InterPro" id="IPR023201">
    <property type="entry name" value="SecY_dom_sf"/>
</dbReference>
<dbReference type="GO" id="GO:0006605">
    <property type="term" value="P:protein targeting"/>
    <property type="evidence" value="ECO:0007669"/>
    <property type="project" value="UniProtKB-UniRule"/>
</dbReference>
<dbReference type="GO" id="GO:0043952">
    <property type="term" value="P:protein transport by the Sec complex"/>
    <property type="evidence" value="ECO:0007669"/>
    <property type="project" value="UniProtKB-UniRule"/>
</dbReference>
<dbReference type="InterPro" id="IPR002208">
    <property type="entry name" value="SecY/SEC61-alpha"/>
</dbReference>
<feature type="transmembrane region" description="Helical" evidence="10">
    <location>
        <begin position="302"/>
        <end position="325"/>
    </location>
</feature>
<evidence type="ECO:0000256" key="9">
    <source>
        <dbReference type="ARBA" id="ARBA00039733"/>
    </source>
</evidence>
<feature type="transmembrane region" description="Helical" evidence="10">
    <location>
        <begin position="67"/>
        <end position="89"/>
    </location>
</feature>
<evidence type="ECO:0000256" key="11">
    <source>
        <dbReference type="RuleBase" id="RU004349"/>
    </source>
</evidence>
<dbReference type="Gene3D" id="1.10.3370.10">
    <property type="entry name" value="SecY subunit domain"/>
    <property type="match status" value="1"/>
</dbReference>
<dbReference type="InterPro" id="IPR030659">
    <property type="entry name" value="SecY_CS"/>
</dbReference>
<dbReference type="KEGG" id="snay:FZC37_00945"/>
<dbReference type="GO" id="GO:0005886">
    <property type="term" value="C:plasma membrane"/>
    <property type="evidence" value="ECO:0007669"/>
    <property type="project" value="UniProtKB-SubCell"/>
</dbReference>
<keyword evidence="8 10" id="KW-0472">Membrane</keyword>
<reference evidence="12 13" key="1">
    <citation type="submission" date="2019-08" db="EMBL/GenBank/DDBJ databases">
        <title>Highly reduced genomes of protist endosymbionts show evolutionary convergence.</title>
        <authorList>
            <person name="George E."/>
            <person name="Husnik F."/>
            <person name="Tashyreva D."/>
            <person name="Prokopchuk G."/>
            <person name="Horak A."/>
            <person name="Kwong W.K."/>
            <person name="Lukes J."/>
            <person name="Keeling P.J."/>
        </authorList>
    </citation>
    <scope>NUCLEOTIDE SEQUENCE [LARGE SCALE GENOMIC DNA]</scope>
    <source>
        <strain evidence="12">1621</strain>
    </source>
</reference>
<dbReference type="NCBIfam" id="TIGR00967">
    <property type="entry name" value="3a0501s007"/>
    <property type="match status" value="1"/>
</dbReference>
<dbReference type="InterPro" id="IPR026593">
    <property type="entry name" value="SecY"/>
</dbReference>
<feature type="transmembrane region" description="Helical" evidence="10">
    <location>
        <begin position="109"/>
        <end position="130"/>
    </location>
</feature>
<keyword evidence="3 10" id="KW-0813">Transport</keyword>
<dbReference type="PIRSF" id="PIRSF004557">
    <property type="entry name" value="SecY"/>
    <property type="match status" value="1"/>
</dbReference>
<feature type="transmembrane region" description="Helical" evidence="10">
    <location>
        <begin position="142"/>
        <end position="162"/>
    </location>
</feature>
<evidence type="ECO:0000256" key="10">
    <source>
        <dbReference type="HAMAP-Rule" id="MF_01465"/>
    </source>
</evidence>
<keyword evidence="13" id="KW-1185">Reference proteome</keyword>
<dbReference type="PANTHER" id="PTHR10906">
    <property type="entry name" value="SECY/SEC61-ALPHA FAMILY MEMBER"/>
    <property type="match status" value="1"/>
</dbReference>
<dbReference type="FunFam" id="1.10.3370.10:FF:000001">
    <property type="entry name" value="Preprotein translocase subunit SecY"/>
    <property type="match status" value="1"/>
</dbReference>
<keyword evidence="5 10" id="KW-0653">Protein transport</keyword>
<feature type="transmembrane region" description="Helical" evidence="10">
    <location>
        <begin position="383"/>
        <end position="400"/>
    </location>
</feature>
<evidence type="ECO:0000256" key="5">
    <source>
        <dbReference type="ARBA" id="ARBA00022927"/>
    </source>
</evidence>
<feature type="transmembrane region" description="Helical" evidence="10">
    <location>
        <begin position="259"/>
        <end position="282"/>
    </location>
</feature>
<keyword evidence="4 10" id="KW-0812">Transmembrane</keyword>
<feature type="transmembrane region" description="Helical" evidence="10">
    <location>
        <begin position="359"/>
        <end position="377"/>
    </location>
</feature>
<name>A0A5C0UH86_9RICK</name>
<dbReference type="GO" id="GO:0065002">
    <property type="term" value="P:intracellular protein transmembrane transport"/>
    <property type="evidence" value="ECO:0007669"/>
    <property type="project" value="UniProtKB-UniRule"/>
</dbReference>
<dbReference type="OrthoDB" id="9809248at2"/>
<evidence type="ECO:0000256" key="3">
    <source>
        <dbReference type="ARBA" id="ARBA00022448"/>
    </source>
</evidence>
<keyword evidence="7 10" id="KW-0811">Translocation</keyword>
<dbReference type="PRINTS" id="PR00303">
    <property type="entry name" value="SECYTRNLCASE"/>
</dbReference>
<evidence type="ECO:0000256" key="7">
    <source>
        <dbReference type="ARBA" id="ARBA00023010"/>
    </source>
</evidence>
<dbReference type="RefSeq" id="WP_148951866.1">
    <property type="nucleotide sequence ID" value="NZ_CP043312.1"/>
</dbReference>
<gene>
    <name evidence="10 12" type="primary">secY</name>
    <name evidence="12" type="ORF">FZC37_00945</name>
</gene>
<dbReference type="HAMAP" id="MF_01465">
    <property type="entry name" value="SecY"/>
    <property type="match status" value="1"/>
</dbReference>
<comment type="subunit">
    <text evidence="10">Component of the Sec protein translocase complex. Heterotrimer consisting of SecY, SecE and SecG subunits. The heterotrimers can form oligomers, although 1 heterotrimer is thought to be able to translocate proteins. Interacts with the ribosome. Interacts with SecDF, and other proteins may be involved. Interacts with SecA.</text>
</comment>
<organism evidence="12 13">
    <name type="scientific">Candidatus Sneabacter namystus</name>
    <dbReference type="NCBI Taxonomy" id="2601646"/>
    <lineage>
        <taxon>Bacteria</taxon>
        <taxon>Pseudomonadati</taxon>
        <taxon>Pseudomonadota</taxon>
        <taxon>Alphaproteobacteria</taxon>
        <taxon>Rickettsiales</taxon>
        <taxon>Rickettsiaceae</taxon>
        <taxon>Rickettsieae</taxon>
        <taxon>Candidatus Sneabacter</taxon>
    </lineage>
</organism>
<keyword evidence="10" id="KW-1003">Cell membrane</keyword>
<evidence type="ECO:0000256" key="2">
    <source>
        <dbReference type="ARBA" id="ARBA00005751"/>
    </source>
</evidence>
<dbReference type="AlphaFoldDB" id="A0A5C0UH86"/>
<evidence type="ECO:0000313" key="13">
    <source>
        <dbReference type="Proteomes" id="UP000323844"/>
    </source>
</evidence>
<comment type="subcellular location">
    <subcellularLocation>
        <location evidence="10">Cell membrane</location>
        <topology evidence="10">Multi-pass membrane protein</topology>
    </subcellularLocation>
    <subcellularLocation>
        <location evidence="1">Membrane</location>
        <topology evidence="1">Multi-pass membrane protein</topology>
    </subcellularLocation>
</comment>
<evidence type="ECO:0000256" key="6">
    <source>
        <dbReference type="ARBA" id="ARBA00022989"/>
    </source>
</evidence>
<feature type="transmembrane region" description="Helical" evidence="10">
    <location>
        <begin position="207"/>
        <end position="225"/>
    </location>
</feature>
<feature type="transmembrane region" description="Helical" evidence="10">
    <location>
        <begin position="169"/>
        <end position="187"/>
    </location>
</feature>
<dbReference type="Proteomes" id="UP000323844">
    <property type="component" value="Chromosome"/>
</dbReference>
<dbReference type="SUPFAM" id="SSF103491">
    <property type="entry name" value="Preprotein translocase SecY subunit"/>
    <property type="match status" value="1"/>
</dbReference>
<evidence type="ECO:0000256" key="4">
    <source>
        <dbReference type="ARBA" id="ARBA00022692"/>
    </source>
</evidence>
<keyword evidence="6 10" id="KW-1133">Transmembrane helix</keyword>
<protein>
    <recommendedName>
        <fullName evidence="9 10">Protein translocase subunit SecY</fullName>
    </recommendedName>
</protein>
<sequence>MTRDKSQELHKKVLFSLFILCVCRLGSHIPIPGIDGIALQEFTSKHQGGILGMLDILSGGSLSRMSIFALAIIPYITASIITQILSFAYPSIKELQKEGERGRKKLGQITIAITTLIATGQAYAIATGLGHLGDIVVIQNSTIFISSTIITLLTGTMSLIWLADQVGKYGLGNGSSLIIFTGIVTSIPEGTIRAFELCRTGAVDITALLFLIMAVSIVLSLIIFVEQSYRKIPIYYPKRQMGNKLYGGEKTYLPMKINAAGVIPPIFAGTILLSPVSVLNFTQPSTKFAQWLLVNLGHGKPLFTLLYMALIICMSFIYTSVSINLEDTSENLRKHGAYVPGRRPGSNTTEFFLDVSHKLTFIGATYLCIICILPETITGKIAPSLYFSGTSVLIVVNVVLDTMTQIQTFMFNKKYESVVKKMRIK</sequence>
<comment type="similarity">
    <text evidence="2 10 11">Belongs to the SecY/SEC61-alpha family.</text>
</comment>
<dbReference type="Pfam" id="PF00344">
    <property type="entry name" value="SecY"/>
    <property type="match status" value="1"/>
</dbReference>
<comment type="function">
    <text evidence="10">The central subunit of the protein translocation channel SecYEG. Consists of two halves formed by TMs 1-5 and 6-10. These two domains form a lateral gate at the front which open onto the bilayer between TMs 2 and 7, and are clamped together by SecE at the back. The channel is closed by both a pore ring composed of hydrophobic SecY resides and a short helix (helix 2A) on the extracellular side of the membrane which forms a plug. The plug probably moves laterally to allow the channel to open. The ring and the pore may move independently.</text>
</comment>
<feature type="transmembrane region" description="Helical" evidence="10">
    <location>
        <begin position="12"/>
        <end position="31"/>
    </location>
</feature>
<dbReference type="EMBL" id="CP043312">
    <property type="protein sequence ID" value="QEK39505.1"/>
    <property type="molecule type" value="Genomic_DNA"/>
</dbReference>